<keyword evidence="3" id="KW-1185">Reference proteome</keyword>
<dbReference type="EMBL" id="JAIRBC010000019">
    <property type="protein sequence ID" value="MCG2461708.1"/>
    <property type="molecule type" value="Genomic_DNA"/>
</dbReference>
<evidence type="ECO:0000313" key="2">
    <source>
        <dbReference type="EMBL" id="MCG2461708.1"/>
    </source>
</evidence>
<reference evidence="2" key="1">
    <citation type="submission" date="2023-02" db="EMBL/GenBank/DDBJ databases">
        <title>Genome of Flavobacteriaceae gen. nov. sp. strain F89.</title>
        <authorList>
            <person name="Wang Y."/>
        </authorList>
    </citation>
    <scope>NUCLEOTIDE SEQUENCE</scope>
    <source>
        <strain evidence="2">F89</strain>
    </source>
</reference>
<gene>
    <name evidence="2" type="ORF">K8352_13190</name>
</gene>
<dbReference type="Pfam" id="PF14316">
    <property type="entry name" value="DUF4381"/>
    <property type="match status" value="1"/>
</dbReference>
<keyword evidence="1" id="KW-0472">Membrane</keyword>
<sequence length="174" mass="19917">MITETLFIVLQDTIANAAQSEDVQLDDIMEPPPIPFSFDTVGWKVVFSLLGLVLLYIAYKIYLRYKSQQYRRDAVSAIEGMGKDSDMPDSTFVSKVLFLIKQTALRSYNRIDVAALNGKEWLLFLDQRVSGVNFIKYKEAITSAAYKDELDPDAKFDKGDFARMSIKWIEKHAR</sequence>
<evidence type="ECO:0000256" key="1">
    <source>
        <dbReference type="SAM" id="Phobius"/>
    </source>
</evidence>
<organism evidence="2 3">
    <name type="scientific">Cerina litoralis</name>
    <dbReference type="NCBI Taxonomy" id="2874477"/>
    <lineage>
        <taxon>Bacteria</taxon>
        <taxon>Pseudomonadati</taxon>
        <taxon>Bacteroidota</taxon>
        <taxon>Flavobacteriia</taxon>
        <taxon>Flavobacteriales</taxon>
        <taxon>Flavobacteriaceae</taxon>
        <taxon>Cerina</taxon>
    </lineage>
</organism>
<dbReference type="Proteomes" id="UP001200642">
    <property type="component" value="Unassembled WGS sequence"/>
</dbReference>
<keyword evidence="1" id="KW-1133">Transmembrane helix</keyword>
<dbReference type="AlphaFoldDB" id="A0AAE3EVI2"/>
<protein>
    <submittedName>
        <fullName evidence="2">DUF4381 domain-containing protein</fullName>
    </submittedName>
</protein>
<keyword evidence="1" id="KW-0812">Transmembrane</keyword>
<name>A0AAE3EVI2_9FLAO</name>
<proteinExistence type="predicted"/>
<accession>A0AAE3EVI2</accession>
<comment type="caution">
    <text evidence="2">The sequence shown here is derived from an EMBL/GenBank/DDBJ whole genome shotgun (WGS) entry which is preliminary data.</text>
</comment>
<dbReference type="InterPro" id="IPR025489">
    <property type="entry name" value="DUF4381"/>
</dbReference>
<evidence type="ECO:0000313" key="3">
    <source>
        <dbReference type="Proteomes" id="UP001200642"/>
    </source>
</evidence>
<feature type="transmembrane region" description="Helical" evidence="1">
    <location>
        <begin position="41"/>
        <end position="62"/>
    </location>
</feature>
<dbReference type="RefSeq" id="WP_317902851.1">
    <property type="nucleotide sequence ID" value="NZ_JAIRBC010000019.1"/>
</dbReference>